<evidence type="ECO:0000313" key="1">
    <source>
        <dbReference type="EMBL" id="MCP1168485.1"/>
    </source>
</evidence>
<dbReference type="Proteomes" id="UP001139477">
    <property type="component" value="Unassembled WGS sequence"/>
</dbReference>
<evidence type="ECO:0000313" key="2">
    <source>
        <dbReference type="Proteomes" id="UP001139477"/>
    </source>
</evidence>
<comment type="caution">
    <text evidence="1">The sequence shown here is derived from an EMBL/GenBank/DDBJ whole genome shotgun (WGS) entry which is preliminary data.</text>
</comment>
<sequence>MAANIPNPTNRREYRYNRFFQIVDQVVQEIQDGVVAEPRLRSQLPLSPAVSSHANNLGGAED</sequence>
<organism evidence="1 2">
    <name type="scientific">Limimaricola litoreus</name>
    <dbReference type="NCBI Taxonomy" id="2955316"/>
    <lineage>
        <taxon>Bacteria</taxon>
        <taxon>Pseudomonadati</taxon>
        <taxon>Pseudomonadota</taxon>
        <taxon>Alphaproteobacteria</taxon>
        <taxon>Rhodobacterales</taxon>
        <taxon>Paracoccaceae</taxon>
        <taxon>Limimaricola</taxon>
    </lineage>
</organism>
<dbReference type="RefSeq" id="WP_253331405.1">
    <property type="nucleotide sequence ID" value="NZ_JAMYXC010000123.1"/>
</dbReference>
<protein>
    <submittedName>
        <fullName evidence="1">Uncharacterized protein</fullName>
    </submittedName>
</protein>
<proteinExistence type="predicted"/>
<dbReference type="AlphaFoldDB" id="A0A9X2FQE4"/>
<keyword evidence="2" id="KW-1185">Reference proteome</keyword>
<accession>A0A9X2FQE4</accession>
<reference evidence="1" key="1">
    <citation type="submission" date="2022-06" db="EMBL/GenBank/DDBJ databases">
        <title>Limimaricola sediminis sp. nov., isolated from an intertidal sediment.</title>
        <authorList>
            <person name="Shao X."/>
        </authorList>
    </citation>
    <scope>NUCLEOTIDE SEQUENCE</scope>
    <source>
        <strain evidence="1">ASW11-118</strain>
    </source>
</reference>
<name>A0A9X2FQE4_9RHOB</name>
<gene>
    <name evidence="1" type="ORF">NHG85_08090</name>
</gene>
<dbReference type="EMBL" id="JAMYXC010000123">
    <property type="protein sequence ID" value="MCP1168485.1"/>
    <property type="molecule type" value="Genomic_DNA"/>
</dbReference>